<dbReference type="InterPro" id="IPR007148">
    <property type="entry name" value="SSU_processome_Utp12"/>
</dbReference>
<organism evidence="7 8">
    <name type="scientific">Polyplax serrata</name>
    <name type="common">Common mouse louse</name>
    <dbReference type="NCBI Taxonomy" id="468196"/>
    <lineage>
        <taxon>Eukaryota</taxon>
        <taxon>Metazoa</taxon>
        <taxon>Ecdysozoa</taxon>
        <taxon>Arthropoda</taxon>
        <taxon>Hexapoda</taxon>
        <taxon>Insecta</taxon>
        <taxon>Pterygota</taxon>
        <taxon>Neoptera</taxon>
        <taxon>Paraneoptera</taxon>
        <taxon>Psocodea</taxon>
        <taxon>Troctomorpha</taxon>
        <taxon>Phthiraptera</taxon>
        <taxon>Anoplura</taxon>
        <taxon>Polyplacidae</taxon>
        <taxon>Polyplax</taxon>
    </lineage>
</organism>
<evidence type="ECO:0000259" key="6">
    <source>
        <dbReference type="Pfam" id="PF04003"/>
    </source>
</evidence>
<reference evidence="7 8" key="1">
    <citation type="submission" date="2023-10" db="EMBL/GenBank/DDBJ databases">
        <title>Genomes of two closely related lineages of the louse Polyplax serrata with different host specificities.</title>
        <authorList>
            <person name="Martinu J."/>
            <person name="Tarabai H."/>
            <person name="Stefka J."/>
            <person name="Hypsa V."/>
        </authorList>
    </citation>
    <scope>NUCLEOTIDE SEQUENCE [LARGE SCALE GENOMIC DNA]</scope>
    <source>
        <strain evidence="7">HR10_N</strain>
    </source>
</reference>
<comment type="subcellular location">
    <subcellularLocation>
        <location evidence="1">Nucleus</location>
    </subcellularLocation>
</comment>
<proteinExistence type="inferred from homology"/>
<feature type="compositionally biased region" description="Acidic residues" evidence="5">
    <location>
        <begin position="574"/>
        <end position="589"/>
    </location>
</feature>
<dbReference type="InterPro" id="IPR001680">
    <property type="entry name" value="WD40_rpt"/>
</dbReference>
<dbReference type="PROSITE" id="PS50294">
    <property type="entry name" value="WD_REPEATS_REGION"/>
    <property type="match status" value="1"/>
</dbReference>
<dbReference type="PROSITE" id="PS50082">
    <property type="entry name" value="WD_REPEATS_2"/>
    <property type="match status" value="2"/>
</dbReference>
<feature type="domain" description="Small-subunit processome Utp12" evidence="6">
    <location>
        <begin position="428"/>
        <end position="530"/>
    </location>
</feature>
<accession>A0AAN8RRX9</accession>
<evidence type="ECO:0000256" key="4">
    <source>
        <dbReference type="PROSITE-ProRule" id="PRU00221"/>
    </source>
</evidence>
<keyword evidence="4" id="KW-0853">WD repeat</keyword>
<comment type="caution">
    <text evidence="7">The sequence shown here is derived from an EMBL/GenBank/DDBJ whole genome shotgun (WGS) entry which is preliminary data.</text>
</comment>
<dbReference type="SMART" id="SM00320">
    <property type="entry name" value="WD40"/>
    <property type="match status" value="3"/>
</dbReference>
<protein>
    <recommendedName>
        <fullName evidence="6">Small-subunit processome Utp12 domain-containing protein</fullName>
    </recommendedName>
</protein>
<dbReference type="PANTHER" id="PTHR44267:SF1">
    <property type="entry name" value="WD REPEAT-CONTAINING PROTEIN 43"/>
    <property type="match status" value="1"/>
</dbReference>
<dbReference type="InterPro" id="IPR052414">
    <property type="entry name" value="U3_snoRNA-assoc_WDR"/>
</dbReference>
<evidence type="ECO:0000313" key="7">
    <source>
        <dbReference type="EMBL" id="KAK6616935.1"/>
    </source>
</evidence>
<keyword evidence="2" id="KW-0539">Nucleus</keyword>
<dbReference type="Pfam" id="PF00400">
    <property type="entry name" value="WD40"/>
    <property type="match status" value="2"/>
</dbReference>
<name>A0AAN8RRX9_POLSC</name>
<feature type="repeat" description="WD" evidence="4">
    <location>
        <begin position="191"/>
        <end position="234"/>
    </location>
</feature>
<dbReference type="Gene3D" id="2.130.10.10">
    <property type="entry name" value="YVTN repeat-like/Quinoprotein amine dehydrogenase"/>
    <property type="match status" value="2"/>
</dbReference>
<feature type="compositionally biased region" description="Acidic residues" evidence="5">
    <location>
        <begin position="549"/>
        <end position="560"/>
    </location>
</feature>
<dbReference type="EMBL" id="JAWJWE010000046">
    <property type="protein sequence ID" value="KAK6616935.1"/>
    <property type="molecule type" value="Genomic_DNA"/>
</dbReference>
<feature type="repeat" description="WD" evidence="4">
    <location>
        <begin position="107"/>
        <end position="141"/>
    </location>
</feature>
<evidence type="ECO:0000313" key="8">
    <source>
        <dbReference type="Proteomes" id="UP001372834"/>
    </source>
</evidence>
<evidence type="ECO:0000256" key="5">
    <source>
        <dbReference type="SAM" id="MobiDB-lite"/>
    </source>
</evidence>
<sequence>MVGDVWDFPKAFSNSGSLFTHCASNGRLTIWDTATGVLKQEFTKSAHLNSTCSCLVWVQISKHNGHKRKKLKSSQNVAENLDLIALGTTVGNVTLYDVTTNSVVAELEEHSGKVNHLTWSSSLNSLFSCSDDKYIIEWDLNLHKIKRCNKWKIGKENVSCILALSNGKHLLSASYSIKLWDLEKKQIIKTFVGHGTEVTSLVEVPNKDGYFVSSGKGERVLSVWSLNSSEKKSNQIASLILQNSAQSVQMLHYEGERPTILFAITEEGMLQIFKHKFNGNLCKPLKPIASLSLASGNNESKHSHPIAIQAVFPYPNDKILIVYGNLPFLTFEVVALNEIEQENIVLVRQYTKKVPVNEFNSKTKVPIGSNDVDYQIPGVSLKRGNKKAMDVPLEERLENLALVNSQSNEGPKKDNMAHLLLQGLQSKDKNILQSILLRTEQSVIDVTVKHLPVQALVPLIRELTVFMQGKTFTTKSAVEWLRSIVRTHSGVLLSNPELTEMFGPLLASIEAKVAVLAPLLKLKGRLALITEQMGFNLDEKSEDTVEPIYTYEEESSDEGDVEKMSEGSLSESEGSWDEYSDLGDGVDEK</sequence>
<dbReference type="Pfam" id="PF04003">
    <property type="entry name" value="Utp12"/>
    <property type="match status" value="1"/>
</dbReference>
<dbReference type="GO" id="GO:0000462">
    <property type="term" value="P:maturation of SSU-rRNA from tricistronic rRNA transcript (SSU-rRNA, 5.8S rRNA, LSU-rRNA)"/>
    <property type="evidence" value="ECO:0007669"/>
    <property type="project" value="TreeGrafter"/>
</dbReference>
<dbReference type="AlphaFoldDB" id="A0AAN8RRX9"/>
<dbReference type="InterPro" id="IPR036322">
    <property type="entry name" value="WD40_repeat_dom_sf"/>
</dbReference>
<dbReference type="Proteomes" id="UP001372834">
    <property type="component" value="Unassembled WGS sequence"/>
</dbReference>
<dbReference type="InterPro" id="IPR015943">
    <property type="entry name" value="WD40/YVTN_repeat-like_dom_sf"/>
</dbReference>
<gene>
    <name evidence="7" type="ORF">RUM43_014905</name>
</gene>
<comment type="similarity">
    <text evidence="3">Belongs to the UTP5 family.</text>
</comment>
<feature type="region of interest" description="Disordered" evidence="5">
    <location>
        <begin position="549"/>
        <end position="589"/>
    </location>
</feature>
<dbReference type="PANTHER" id="PTHR44267">
    <property type="entry name" value="WD REPEAT-CONTAINING PROTEIN 43"/>
    <property type="match status" value="1"/>
</dbReference>
<evidence type="ECO:0000256" key="1">
    <source>
        <dbReference type="ARBA" id="ARBA00004123"/>
    </source>
</evidence>
<evidence type="ECO:0000256" key="3">
    <source>
        <dbReference type="ARBA" id="ARBA00038335"/>
    </source>
</evidence>
<evidence type="ECO:0000256" key="2">
    <source>
        <dbReference type="ARBA" id="ARBA00023242"/>
    </source>
</evidence>
<dbReference type="SUPFAM" id="SSF50978">
    <property type="entry name" value="WD40 repeat-like"/>
    <property type="match status" value="1"/>
</dbReference>
<dbReference type="GO" id="GO:0005730">
    <property type="term" value="C:nucleolus"/>
    <property type="evidence" value="ECO:0007669"/>
    <property type="project" value="TreeGrafter"/>
</dbReference>